<dbReference type="Proteomes" id="UP000886520">
    <property type="component" value="Chromosome 4"/>
</dbReference>
<organism evidence="1 2">
    <name type="scientific">Adiantum capillus-veneris</name>
    <name type="common">Maidenhair fern</name>
    <dbReference type="NCBI Taxonomy" id="13818"/>
    <lineage>
        <taxon>Eukaryota</taxon>
        <taxon>Viridiplantae</taxon>
        <taxon>Streptophyta</taxon>
        <taxon>Embryophyta</taxon>
        <taxon>Tracheophyta</taxon>
        <taxon>Polypodiopsida</taxon>
        <taxon>Polypodiidae</taxon>
        <taxon>Polypodiales</taxon>
        <taxon>Pteridineae</taxon>
        <taxon>Pteridaceae</taxon>
        <taxon>Vittarioideae</taxon>
        <taxon>Adiantum</taxon>
    </lineage>
</organism>
<sequence length="90" mass="9735">MSSFAADVPTQVAENEKELIEALIHLSSDIQDGINHGYSVVSMLLWRCESRQGCLFLEPSIPRAHRLALDAMPGVGSTLLLAGPYGRVLA</sequence>
<name>A0A9D4ZP06_ADICA</name>
<proteinExistence type="predicted"/>
<keyword evidence="2" id="KW-1185">Reference proteome</keyword>
<dbReference type="AlphaFoldDB" id="A0A9D4ZP06"/>
<protein>
    <submittedName>
        <fullName evidence="1">Uncharacterized protein</fullName>
    </submittedName>
</protein>
<dbReference type="EMBL" id="JABFUD020000004">
    <property type="protein sequence ID" value="KAI5080722.1"/>
    <property type="molecule type" value="Genomic_DNA"/>
</dbReference>
<evidence type="ECO:0000313" key="1">
    <source>
        <dbReference type="EMBL" id="KAI5080722.1"/>
    </source>
</evidence>
<accession>A0A9D4ZP06</accession>
<reference evidence="1" key="1">
    <citation type="submission" date="2021-01" db="EMBL/GenBank/DDBJ databases">
        <title>Adiantum capillus-veneris genome.</title>
        <authorList>
            <person name="Fang Y."/>
            <person name="Liao Q."/>
        </authorList>
    </citation>
    <scope>NUCLEOTIDE SEQUENCE</scope>
    <source>
        <strain evidence="1">H3</strain>
        <tissue evidence="1">Leaf</tissue>
    </source>
</reference>
<evidence type="ECO:0000313" key="2">
    <source>
        <dbReference type="Proteomes" id="UP000886520"/>
    </source>
</evidence>
<gene>
    <name evidence="1" type="ORF">GOP47_0003905</name>
</gene>
<comment type="caution">
    <text evidence="1">The sequence shown here is derived from an EMBL/GenBank/DDBJ whole genome shotgun (WGS) entry which is preliminary data.</text>
</comment>